<dbReference type="GO" id="GO:0005506">
    <property type="term" value="F:iron ion binding"/>
    <property type="evidence" value="ECO:0007669"/>
    <property type="project" value="InterPro"/>
</dbReference>
<dbReference type="InterPro" id="IPR004358">
    <property type="entry name" value="Sig_transdc_His_kin-like_C"/>
</dbReference>
<evidence type="ECO:0000256" key="6">
    <source>
        <dbReference type="ARBA" id="ARBA00022679"/>
    </source>
</evidence>
<feature type="binding site" evidence="16">
    <location>
        <position position="72"/>
    </location>
    <ligand>
        <name>[4Fe-4S] cluster</name>
        <dbReference type="ChEBI" id="CHEBI:49883"/>
    </ligand>
</feature>
<keyword evidence="10 15" id="KW-0067">ATP-binding</keyword>
<comment type="PTM">
    <text evidence="17">Autophosphorylated.</text>
</comment>
<dbReference type="InterPro" id="IPR003594">
    <property type="entry name" value="HATPase_dom"/>
</dbReference>
<dbReference type="NCBIfam" id="TIGR00229">
    <property type="entry name" value="sensory_box"/>
    <property type="match status" value="1"/>
</dbReference>
<dbReference type="CDD" id="cd16917">
    <property type="entry name" value="HATPase_UhpB-NarQ-NarX-like"/>
    <property type="match status" value="1"/>
</dbReference>
<organism evidence="20 21">
    <name type="scientific">Novibacillus thermophilus</name>
    <dbReference type="NCBI Taxonomy" id="1471761"/>
    <lineage>
        <taxon>Bacteria</taxon>
        <taxon>Bacillati</taxon>
        <taxon>Bacillota</taxon>
        <taxon>Bacilli</taxon>
        <taxon>Bacillales</taxon>
        <taxon>Thermoactinomycetaceae</taxon>
        <taxon>Novibacillus</taxon>
    </lineage>
</organism>
<dbReference type="GO" id="GO:0016020">
    <property type="term" value="C:membrane"/>
    <property type="evidence" value="ECO:0007669"/>
    <property type="project" value="InterPro"/>
</dbReference>
<dbReference type="InterPro" id="IPR017203">
    <property type="entry name" value="Sig_transdc_His_kinase_NreB"/>
</dbReference>
<evidence type="ECO:0000256" key="8">
    <source>
        <dbReference type="ARBA" id="ARBA00022741"/>
    </source>
</evidence>
<evidence type="ECO:0000313" key="21">
    <source>
        <dbReference type="Proteomes" id="UP000188603"/>
    </source>
</evidence>
<keyword evidence="5 17" id="KW-0597">Phosphoprotein</keyword>
<dbReference type="GO" id="GO:0005524">
    <property type="term" value="F:ATP binding"/>
    <property type="evidence" value="ECO:0007669"/>
    <property type="project" value="UniProtKB-KW"/>
</dbReference>
<keyword evidence="3 16" id="KW-0004">4Fe-4S</keyword>
<keyword evidence="4" id="KW-0963">Cytoplasm</keyword>
<accession>A0A1U9K9N7</accession>
<dbReference type="GO" id="GO:0000155">
    <property type="term" value="F:phosphorelay sensor kinase activity"/>
    <property type="evidence" value="ECO:0007669"/>
    <property type="project" value="InterPro"/>
</dbReference>
<evidence type="ECO:0000256" key="1">
    <source>
        <dbReference type="ARBA" id="ARBA00000085"/>
    </source>
</evidence>
<protein>
    <recommendedName>
        <fullName evidence="15">Sensor histidine kinase</fullName>
        <ecNumber evidence="15">2.7.13.3</ecNumber>
    </recommendedName>
</protein>
<feature type="domain" description="PAS" evidence="19">
    <location>
        <begin position="23"/>
        <end position="64"/>
    </location>
</feature>
<evidence type="ECO:0000256" key="13">
    <source>
        <dbReference type="ARBA" id="ARBA00023014"/>
    </source>
</evidence>
<dbReference type="PANTHER" id="PTHR24421:SF10">
    <property type="entry name" value="NITRATE_NITRITE SENSOR PROTEIN NARQ"/>
    <property type="match status" value="1"/>
</dbReference>
<dbReference type="Gene3D" id="3.30.450.20">
    <property type="entry name" value="PAS domain"/>
    <property type="match status" value="1"/>
</dbReference>
<sequence>MLVENGEYRVALDDPYRAEDGNPWKELLHVMDSLTDGIFLLDQAKRVVGVNRTAQKMLGWTEEEWQQGFDFCRQACDGVVSEYNDEGLSNCANCRIFQENCPYVEMVLRKKNGERLAVTASSTVMEAKQDQPVCTVMAIRDISKQKRRAKEHLSQRLSNKLMQALEDERKRISKELHDGIGQSLFGIQMTLNLLKDRFEQLGLEEYYRNLYDMTTQTLEDVRHICTELRPSILDDLGLVPAIRSYVKRMQSSVPFEVTFKYNANVRLDPHMETALFRIFQEALSNAVKYSEAEQFTVDLSCGENGVALTIEDDGKGFLPEEIGENGCGLGLLGMKERVAQLNGCIDIDSEIGRGTRIHVALPERGLRQ</sequence>
<dbReference type="PRINTS" id="PR00344">
    <property type="entry name" value="BCTRLSENSOR"/>
</dbReference>
<evidence type="ECO:0000256" key="16">
    <source>
        <dbReference type="PIRSR" id="PIRSR037432-50"/>
    </source>
</evidence>
<evidence type="ECO:0000256" key="4">
    <source>
        <dbReference type="ARBA" id="ARBA00022490"/>
    </source>
</evidence>
<keyword evidence="11 16" id="KW-0408">Iron</keyword>
<comment type="catalytic activity">
    <reaction evidence="1 15">
        <text>ATP + protein L-histidine = ADP + protein N-phospho-L-histidine.</text>
        <dbReference type="EC" id="2.7.13.3"/>
    </reaction>
</comment>
<dbReference type="PIRSF" id="PIRSF037432">
    <property type="entry name" value="STHK_NreB"/>
    <property type="match status" value="1"/>
</dbReference>
<feature type="binding site" evidence="16">
    <location>
        <position position="94"/>
    </location>
    <ligand>
        <name>[4Fe-4S] cluster</name>
        <dbReference type="ChEBI" id="CHEBI:49883"/>
    </ligand>
</feature>
<dbReference type="SUPFAM" id="SSF55785">
    <property type="entry name" value="PYP-like sensor domain (PAS domain)"/>
    <property type="match status" value="1"/>
</dbReference>
<feature type="binding site" evidence="16">
    <location>
        <position position="76"/>
    </location>
    <ligand>
        <name>[4Fe-4S] cluster</name>
        <dbReference type="ChEBI" id="CHEBI:49883"/>
    </ligand>
</feature>
<dbReference type="InterPro" id="IPR011712">
    <property type="entry name" value="Sig_transdc_His_kin_sub3_dim/P"/>
</dbReference>
<dbReference type="InterPro" id="IPR050482">
    <property type="entry name" value="Sensor_HK_TwoCompSys"/>
</dbReference>
<dbReference type="EMBL" id="CP019699">
    <property type="protein sequence ID" value="AQS56703.1"/>
    <property type="molecule type" value="Genomic_DNA"/>
</dbReference>
<dbReference type="GO" id="GO:0046983">
    <property type="term" value="F:protein dimerization activity"/>
    <property type="evidence" value="ECO:0007669"/>
    <property type="project" value="InterPro"/>
</dbReference>
<evidence type="ECO:0000256" key="14">
    <source>
        <dbReference type="ARBA" id="ARBA00024827"/>
    </source>
</evidence>
<comment type="subcellular location">
    <subcellularLocation>
        <location evidence="2">Cytoplasm</location>
    </subcellularLocation>
</comment>
<dbReference type="EC" id="2.7.13.3" evidence="15"/>
<dbReference type="KEGG" id="ntr:B0W44_14020"/>
<evidence type="ECO:0000256" key="5">
    <source>
        <dbReference type="ARBA" id="ARBA00022553"/>
    </source>
</evidence>
<dbReference type="InterPro" id="IPR035965">
    <property type="entry name" value="PAS-like_dom_sf"/>
</dbReference>
<dbReference type="InterPro" id="IPR001610">
    <property type="entry name" value="PAC"/>
</dbReference>
<dbReference type="SMART" id="SM00387">
    <property type="entry name" value="HATPase_c"/>
    <property type="match status" value="1"/>
</dbReference>
<keyword evidence="21" id="KW-1185">Reference proteome</keyword>
<dbReference type="Pfam" id="PF00989">
    <property type="entry name" value="PAS"/>
    <property type="match status" value="1"/>
</dbReference>
<dbReference type="InterPro" id="IPR000014">
    <property type="entry name" value="PAS"/>
</dbReference>
<dbReference type="OrthoDB" id="9760839at2"/>
<evidence type="ECO:0000256" key="17">
    <source>
        <dbReference type="PIRSR" id="PIRSR037432-51"/>
    </source>
</evidence>
<evidence type="ECO:0000256" key="10">
    <source>
        <dbReference type="ARBA" id="ARBA00022840"/>
    </source>
</evidence>
<dbReference type="CDD" id="cd00130">
    <property type="entry name" value="PAS"/>
    <property type="match status" value="1"/>
</dbReference>
<evidence type="ECO:0000313" key="20">
    <source>
        <dbReference type="EMBL" id="AQS56703.1"/>
    </source>
</evidence>
<evidence type="ECO:0000256" key="12">
    <source>
        <dbReference type="ARBA" id="ARBA00023012"/>
    </source>
</evidence>
<dbReference type="RefSeq" id="WP_077720566.1">
    <property type="nucleotide sequence ID" value="NZ_CP019699.1"/>
</dbReference>
<dbReference type="PROSITE" id="PS50112">
    <property type="entry name" value="PAS"/>
    <property type="match status" value="1"/>
</dbReference>
<comment type="function">
    <text evidence="14">Member of the two-component regulatory system NreB/NreC involved in the control of dissimilatory nitrate/nitrite reduction in response to oxygen. NreB functions as a direct oxygen sensor histidine kinase which is autophosphorylated, in the absence of oxygen, probably at the conserved histidine residue, and transfers its phosphate group probably to a conserved aspartate residue of NreC. NreB/NreC activates the expression of the nitrate (narGHJI) and nitrite (nir) reductase operons, as well as the putative nitrate transporter gene narT.</text>
</comment>
<dbReference type="Proteomes" id="UP000188603">
    <property type="component" value="Chromosome"/>
</dbReference>
<dbReference type="SMART" id="SM00091">
    <property type="entry name" value="PAS"/>
    <property type="match status" value="1"/>
</dbReference>
<dbReference type="Gene3D" id="1.20.5.1930">
    <property type="match status" value="1"/>
</dbReference>
<feature type="domain" description="Histidine kinase" evidence="18">
    <location>
        <begin position="175"/>
        <end position="365"/>
    </location>
</feature>
<dbReference type="SMART" id="SM00086">
    <property type="entry name" value="PAC"/>
    <property type="match status" value="1"/>
</dbReference>
<dbReference type="GO" id="GO:0006355">
    <property type="term" value="P:regulation of DNA-templated transcription"/>
    <property type="evidence" value="ECO:0007669"/>
    <property type="project" value="InterPro"/>
</dbReference>
<feature type="binding site" evidence="16">
    <location>
        <position position="91"/>
    </location>
    <ligand>
        <name>[4Fe-4S] cluster</name>
        <dbReference type="ChEBI" id="CHEBI:49883"/>
    </ligand>
</feature>
<evidence type="ECO:0000259" key="19">
    <source>
        <dbReference type="PROSITE" id="PS50112"/>
    </source>
</evidence>
<dbReference type="GO" id="GO:0005737">
    <property type="term" value="C:cytoplasm"/>
    <property type="evidence" value="ECO:0007669"/>
    <property type="project" value="UniProtKB-SubCell"/>
</dbReference>
<keyword evidence="6 15" id="KW-0808">Transferase</keyword>
<evidence type="ECO:0000256" key="7">
    <source>
        <dbReference type="ARBA" id="ARBA00022723"/>
    </source>
</evidence>
<name>A0A1U9K9N7_9BACL</name>
<dbReference type="SUPFAM" id="SSF55874">
    <property type="entry name" value="ATPase domain of HSP90 chaperone/DNA topoisomerase II/histidine kinase"/>
    <property type="match status" value="1"/>
</dbReference>
<keyword evidence="13 16" id="KW-0411">Iron-sulfur</keyword>
<dbReference type="InterPro" id="IPR013767">
    <property type="entry name" value="PAS_fold"/>
</dbReference>
<dbReference type="AlphaFoldDB" id="A0A1U9K9N7"/>
<comment type="cofactor">
    <cofactor evidence="16">
        <name>[4Fe-4S] cluster</name>
        <dbReference type="ChEBI" id="CHEBI:49883"/>
    </cofactor>
    <text evidence="16">Binds 1 [4Fe-4S] cluster.</text>
</comment>
<evidence type="ECO:0000256" key="11">
    <source>
        <dbReference type="ARBA" id="ARBA00023004"/>
    </source>
</evidence>
<keyword evidence="7 16" id="KW-0479">Metal-binding</keyword>
<evidence type="ECO:0000259" key="18">
    <source>
        <dbReference type="PROSITE" id="PS50109"/>
    </source>
</evidence>
<evidence type="ECO:0000256" key="9">
    <source>
        <dbReference type="ARBA" id="ARBA00022777"/>
    </source>
</evidence>
<evidence type="ECO:0000256" key="15">
    <source>
        <dbReference type="PIRNR" id="PIRNR037432"/>
    </source>
</evidence>
<keyword evidence="8 15" id="KW-0547">Nucleotide-binding</keyword>
<keyword evidence="12 15" id="KW-0902">Two-component regulatory system</keyword>
<gene>
    <name evidence="20" type="ORF">B0W44_14020</name>
</gene>
<feature type="modified residue" description="Phosphohistidine; by autocatalysis" evidence="17">
    <location>
        <position position="177"/>
    </location>
</feature>
<dbReference type="PROSITE" id="PS50109">
    <property type="entry name" value="HIS_KIN"/>
    <property type="match status" value="1"/>
</dbReference>
<dbReference type="GO" id="GO:0051539">
    <property type="term" value="F:4 iron, 4 sulfur cluster binding"/>
    <property type="evidence" value="ECO:0007669"/>
    <property type="project" value="UniProtKB-KW"/>
</dbReference>
<dbReference type="Pfam" id="PF07730">
    <property type="entry name" value="HisKA_3"/>
    <property type="match status" value="1"/>
</dbReference>
<evidence type="ECO:0000256" key="2">
    <source>
        <dbReference type="ARBA" id="ARBA00004496"/>
    </source>
</evidence>
<dbReference type="PANTHER" id="PTHR24421">
    <property type="entry name" value="NITRATE/NITRITE SENSOR PROTEIN NARX-RELATED"/>
    <property type="match status" value="1"/>
</dbReference>
<dbReference type="InterPro" id="IPR036890">
    <property type="entry name" value="HATPase_C_sf"/>
</dbReference>
<proteinExistence type="predicted"/>
<dbReference type="Gene3D" id="3.30.565.10">
    <property type="entry name" value="Histidine kinase-like ATPase, C-terminal domain"/>
    <property type="match status" value="1"/>
</dbReference>
<evidence type="ECO:0000256" key="3">
    <source>
        <dbReference type="ARBA" id="ARBA00022485"/>
    </source>
</evidence>
<reference evidence="20 21" key="1">
    <citation type="journal article" date="2015" name="Int. J. Syst. Evol. Microbiol.">
        <title>Novibacillus thermophilus gen. nov., sp. nov., a Gram-staining-negative and moderately thermophilic member of the family Thermoactinomycetaceae.</title>
        <authorList>
            <person name="Yang G."/>
            <person name="Chen J."/>
            <person name="Zhou S."/>
        </authorList>
    </citation>
    <scope>NUCLEOTIDE SEQUENCE [LARGE SCALE GENOMIC DNA]</scope>
    <source>
        <strain evidence="20 21">SG-1</strain>
    </source>
</reference>
<dbReference type="Pfam" id="PF02518">
    <property type="entry name" value="HATPase_c"/>
    <property type="match status" value="1"/>
</dbReference>
<dbReference type="STRING" id="1471761.B0W44_14020"/>
<keyword evidence="9 15" id="KW-0418">Kinase</keyword>
<dbReference type="InterPro" id="IPR005467">
    <property type="entry name" value="His_kinase_dom"/>
</dbReference>